<feature type="signal peptide" evidence="11">
    <location>
        <begin position="1"/>
        <end position="24"/>
    </location>
</feature>
<dbReference type="GO" id="GO:0009279">
    <property type="term" value="C:cell outer membrane"/>
    <property type="evidence" value="ECO:0007669"/>
    <property type="project" value="UniProtKB-SubCell"/>
</dbReference>
<evidence type="ECO:0000259" key="12">
    <source>
        <dbReference type="Pfam" id="PF00593"/>
    </source>
</evidence>
<evidence type="ECO:0000256" key="6">
    <source>
        <dbReference type="ARBA" id="ARBA00023136"/>
    </source>
</evidence>
<dbReference type="InterPro" id="IPR039426">
    <property type="entry name" value="TonB-dep_rcpt-like"/>
</dbReference>
<dbReference type="Pfam" id="PF07715">
    <property type="entry name" value="Plug"/>
    <property type="match status" value="1"/>
</dbReference>
<dbReference type="InterPro" id="IPR037066">
    <property type="entry name" value="Plug_dom_sf"/>
</dbReference>
<keyword evidence="14" id="KW-0675">Receptor</keyword>
<keyword evidence="7 8" id="KW-0998">Cell outer membrane</keyword>
<evidence type="ECO:0000256" key="5">
    <source>
        <dbReference type="ARBA" id="ARBA00023077"/>
    </source>
</evidence>
<dbReference type="SUPFAM" id="SSF56935">
    <property type="entry name" value="Porins"/>
    <property type="match status" value="1"/>
</dbReference>
<reference evidence="14 15" key="1">
    <citation type="submission" date="2020-08" db="EMBL/GenBank/DDBJ databases">
        <title>The genome sequence of type strain Novosphingobium flavum NBRC 111647.</title>
        <authorList>
            <person name="Liu Y."/>
        </authorList>
    </citation>
    <scope>NUCLEOTIDE SEQUENCE [LARGE SCALE GENOMIC DNA]</scope>
    <source>
        <strain evidence="14 15">NBRC 111647</strain>
    </source>
</reference>
<evidence type="ECO:0000256" key="11">
    <source>
        <dbReference type="SAM" id="SignalP"/>
    </source>
</evidence>
<feature type="domain" description="TonB-dependent receptor plug" evidence="13">
    <location>
        <begin position="62"/>
        <end position="176"/>
    </location>
</feature>
<dbReference type="Proteomes" id="UP000566813">
    <property type="component" value="Unassembled WGS sequence"/>
</dbReference>
<keyword evidence="3 8" id="KW-1134">Transmembrane beta strand</keyword>
<dbReference type="AlphaFoldDB" id="A0A7X1FUZ2"/>
<evidence type="ECO:0000313" key="15">
    <source>
        <dbReference type="Proteomes" id="UP000566813"/>
    </source>
</evidence>
<evidence type="ECO:0000256" key="10">
    <source>
        <dbReference type="SAM" id="MobiDB-lite"/>
    </source>
</evidence>
<dbReference type="PANTHER" id="PTHR47234:SF3">
    <property type="entry name" value="SECRETIN_TONB SHORT N-TERMINAL DOMAIN-CONTAINING PROTEIN"/>
    <property type="match status" value="1"/>
</dbReference>
<feature type="region of interest" description="Disordered" evidence="10">
    <location>
        <begin position="24"/>
        <end position="46"/>
    </location>
</feature>
<sequence length="957" mass="101504">MTLGIMLRYGVGASLLAISAAASAQNAPPPPASEEQAAPETGQPSAEQIVVTGSRIQKQGYSAPTPLTVLNAEELVRKAPSNVPDALNQLPQFQGSISQNMQADTGASKVRSGNYLDIRALGPQRVLILMNGRRVPPTSSNGATDANLIPQMLIRRVDVVTGGASAAYGSDAVSGVVNFVLDDQFKGLKLNAQSGVSTYHDAASYKFGAAFGHGFMDDRAHVLLSAEYYHSDGITDRSSRSTASGESTLSGMTTGGLGTAVSPFVYVANARNNSSTYGGLITSGAAGLVNNQFAPGGTLLPFNAGTAIPGRAGYGILSDGVLNPTVGRTGAPTLTTKQLFGRFSFALSDAATFFVEGSYNTGANTDHNATPGSPAGGTVIRAENPFLAPSVQALMTPGSSFSMVRAFRDWPLDSNEQKSSNFILNAGFNGSIGSSTKWEVYYTHGFSRFDTAAYQLDNRKYFAAVDAVRNSAGQIVCNITITNPGLMNDCVPLNIMGEGSSSQAAIQYVHGTSLWRAVNVMDLGAANISTEPFSLPAGPVSVAVGGEIRRQSIVQTSNADPAIPADFTGIRGATTTNRYAGVNVGVGAGAYTVKEVYGEVAVPVLKGSAIGTLDLNGAVRYTNYSTSGSVTTWKVGGSYEPVPDLRFRAVYSQDIRAPSLYELFAGKQQTTSPLTDRHTNSSSNVNVITSGNPGLTPEKARTLTIGAVFSPRFLPGFNLSVDYYRINIKDAIAQPFTYIQMADLCEASGGTNEVCAQISRPLPYSNTTSANFPNEIRVQNLNLARTKLSGVDIEASYRRPMGGGTIGVRLVATRMFHYYQQNSSSSPVVDFAGNADFIQGFYPLPMPKLRGNLEIAYTSSGLSLSVQERYLGSFNKSDQFAWIDNRVPATVYTDFNISHRFSASPGQPELYATVNNVFNQKGRLFLISPVAGLNIPTARSIYDIVGRYFTVGIKARF</sequence>
<feature type="region of interest" description="Disordered" evidence="10">
    <location>
        <begin position="671"/>
        <end position="693"/>
    </location>
</feature>
<dbReference type="RefSeq" id="WP_185665756.1">
    <property type="nucleotide sequence ID" value="NZ_JACLAW010000020.1"/>
</dbReference>
<evidence type="ECO:0000256" key="2">
    <source>
        <dbReference type="ARBA" id="ARBA00022448"/>
    </source>
</evidence>
<dbReference type="EMBL" id="JACLAW010000020">
    <property type="protein sequence ID" value="MBC2667461.1"/>
    <property type="molecule type" value="Genomic_DNA"/>
</dbReference>
<keyword evidence="6 8" id="KW-0472">Membrane</keyword>
<keyword evidence="4 8" id="KW-0812">Transmembrane</keyword>
<dbReference type="InterPro" id="IPR000531">
    <property type="entry name" value="Beta-barrel_TonB"/>
</dbReference>
<comment type="similarity">
    <text evidence="8 9">Belongs to the TonB-dependent receptor family.</text>
</comment>
<name>A0A7X1FUZ2_9SPHN</name>
<dbReference type="PANTHER" id="PTHR47234">
    <property type="match status" value="1"/>
</dbReference>
<evidence type="ECO:0000256" key="7">
    <source>
        <dbReference type="ARBA" id="ARBA00023237"/>
    </source>
</evidence>
<keyword evidence="2 8" id="KW-0813">Transport</keyword>
<dbReference type="InterPro" id="IPR036942">
    <property type="entry name" value="Beta-barrel_TonB_sf"/>
</dbReference>
<evidence type="ECO:0000256" key="4">
    <source>
        <dbReference type="ARBA" id="ARBA00022692"/>
    </source>
</evidence>
<evidence type="ECO:0000256" key="9">
    <source>
        <dbReference type="RuleBase" id="RU003357"/>
    </source>
</evidence>
<gene>
    <name evidence="14" type="ORF">H7F51_18235</name>
</gene>
<dbReference type="Gene3D" id="2.40.170.20">
    <property type="entry name" value="TonB-dependent receptor, beta-barrel domain"/>
    <property type="match status" value="1"/>
</dbReference>
<dbReference type="PROSITE" id="PS52016">
    <property type="entry name" value="TONB_DEPENDENT_REC_3"/>
    <property type="match status" value="1"/>
</dbReference>
<evidence type="ECO:0000256" key="3">
    <source>
        <dbReference type="ARBA" id="ARBA00022452"/>
    </source>
</evidence>
<keyword evidence="15" id="KW-1185">Reference proteome</keyword>
<dbReference type="InterPro" id="IPR012910">
    <property type="entry name" value="Plug_dom"/>
</dbReference>
<dbReference type="Pfam" id="PF00593">
    <property type="entry name" value="TonB_dep_Rec_b-barrel"/>
    <property type="match status" value="1"/>
</dbReference>
<proteinExistence type="inferred from homology"/>
<organism evidence="14 15">
    <name type="scientific">Novosphingobium flavum</name>
    <dbReference type="NCBI Taxonomy" id="1778672"/>
    <lineage>
        <taxon>Bacteria</taxon>
        <taxon>Pseudomonadati</taxon>
        <taxon>Pseudomonadota</taxon>
        <taxon>Alphaproteobacteria</taxon>
        <taxon>Sphingomonadales</taxon>
        <taxon>Sphingomonadaceae</taxon>
        <taxon>Novosphingobium</taxon>
    </lineage>
</organism>
<feature type="domain" description="TonB-dependent receptor-like beta-barrel" evidence="12">
    <location>
        <begin position="409"/>
        <end position="917"/>
    </location>
</feature>
<evidence type="ECO:0000259" key="13">
    <source>
        <dbReference type="Pfam" id="PF07715"/>
    </source>
</evidence>
<comment type="subcellular location">
    <subcellularLocation>
        <location evidence="1 8">Cell outer membrane</location>
        <topology evidence="1 8">Multi-pass membrane protein</topology>
    </subcellularLocation>
</comment>
<evidence type="ECO:0000313" key="14">
    <source>
        <dbReference type="EMBL" id="MBC2667461.1"/>
    </source>
</evidence>
<evidence type="ECO:0000256" key="1">
    <source>
        <dbReference type="ARBA" id="ARBA00004571"/>
    </source>
</evidence>
<accession>A0A7X1FUZ2</accession>
<protein>
    <submittedName>
        <fullName evidence="14">TonB-dependent receptor</fullName>
    </submittedName>
</protein>
<dbReference type="Gene3D" id="2.170.130.10">
    <property type="entry name" value="TonB-dependent receptor, plug domain"/>
    <property type="match status" value="1"/>
</dbReference>
<feature type="chain" id="PRO_5031450323" evidence="11">
    <location>
        <begin position="25"/>
        <end position="957"/>
    </location>
</feature>
<evidence type="ECO:0000256" key="8">
    <source>
        <dbReference type="PROSITE-ProRule" id="PRU01360"/>
    </source>
</evidence>
<comment type="caution">
    <text evidence="14">The sequence shown here is derived from an EMBL/GenBank/DDBJ whole genome shotgun (WGS) entry which is preliminary data.</text>
</comment>
<keyword evidence="11" id="KW-0732">Signal</keyword>
<keyword evidence="5 9" id="KW-0798">TonB box</keyword>